<proteinExistence type="predicted"/>
<evidence type="ECO:0000313" key="2">
    <source>
        <dbReference type="EMBL" id="RCG33390.1"/>
    </source>
</evidence>
<reference evidence="2 3" key="1">
    <citation type="submission" date="2018-06" db="EMBL/GenBank/DDBJ databases">
        <title>Sphaerisporangium craniellae sp. nov., isolated from a marine sponge in the South China Sea.</title>
        <authorList>
            <person name="Li L."/>
        </authorList>
    </citation>
    <scope>NUCLEOTIDE SEQUENCE [LARGE SCALE GENOMIC DNA]</scope>
    <source>
        <strain evidence="2 3">CCTCC AA 208026</strain>
    </source>
</reference>
<gene>
    <name evidence="2" type="ORF">DQ384_02235</name>
</gene>
<comment type="caution">
    <text evidence="2">The sequence shown here is derived from an EMBL/GenBank/DDBJ whole genome shotgun (WGS) entry which is preliminary data.</text>
</comment>
<organism evidence="2 3">
    <name type="scientific">Sphaerisporangium album</name>
    <dbReference type="NCBI Taxonomy" id="509200"/>
    <lineage>
        <taxon>Bacteria</taxon>
        <taxon>Bacillati</taxon>
        <taxon>Actinomycetota</taxon>
        <taxon>Actinomycetes</taxon>
        <taxon>Streptosporangiales</taxon>
        <taxon>Streptosporangiaceae</taxon>
        <taxon>Sphaerisporangium</taxon>
    </lineage>
</organism>
<dbReference type="EMBL" id="QOIL01000001">
    <property type="protein sequence ID" value="RCG33390.1"/>
    <property type="molecule type" value="Genomic_DNA"/>
</dbReference>
<dbReference type="Pfam" id="PF13788">
    <property type="entry name" value="DUF4180"/>
    <property type="match status" value="1"/>
</dbReference>
<keyword evidence="3" id="KW-1185">Reference proteome</keyword>
<feature type="domain" description="DUF4180" evidence="1">
    <location>
        <begin position="2"/>
        <end position="112"/>
    </location>
</feature>
<dbReference type="OrthoDB" id="8595425at2"/>
<dbReference type="AlphaFoldDB" id="A0A367FUK6"/>
<dbReference type="Proteomes" id="UP000253094">
    <property type="component" value="Unassembled WGS sequence"/>
</dbReference>
<dbReference type="InterPro" id="IPR025438">
    <property type="entry name" value="DUF4180"/>
</dbReference>
<accession>A0A367FUK6</accession>
<evidence type="ECO:0000259" key="1">
    <source>
        <dbReference type="Pfam" id="PF13788"/>
    </source>
</evidence>
<sequence length="115" mass="12574">MHGVPVLVCAADGPPLRGERDATDVIGDAFGRQARWVAVPVGRLDDAFFRLSTRVAGEVMQKFVQYGLAMAVVGDISRHTAASSALRALVVESNRGRHVWFVSDVDELRERLRTA</sequence>
<protein>
    <submittedName>
        <fullName evidence="2">DUF4180 domain-containing protein</fullName>
    </submittedName>
</protein>
<evidence type="ECO:0000313" key="3">
    <source>
        <dbReference type="Proteomes" id="UP000253094"/>
    </source>
</evidence>
<name>A0A367FUK6_9ACTN</name>